<dbReference type="SUPFAM" id="SSF56601">
    <property type="entry name" value="beta-lactamase/transpeptidase-like"/>
    <property type="match status" value="1"/>
</dbReference>
<evidence type="ECO:0000313" key="3">
    <source>
        <dbReference type="EMBL" id="TCZ66822.1"/>
    </source>
</evidence>
<proteinExistence type="predicted"/>
<protein>
    <submittedName>
        <fullName evidence="3">Class C beta-lactamase-related serine hydrolase</fullName>
    </submittedName>
</protein>
<dbReference type="EMBL" id="SKBM01000001">
    <property type="protein sequence ID" value="TCZ66822.1"/>
    <property type="molecule type" value="Genomic_DNA"/>
</dbReference>
<comment type="caution">
    <text evidence="3">The sequence shown here is derived from an EMBL/GenBank/DDBJ whole genome shotgun (WGS) entry which is preliminary data.</text>
</comment>
<dbReference type="Gene3D" id="3.40.710.10">
    <property type="entry name" value="DD-peptidase/beta-lactamase superfamily"/>
    <property type="match status" value="1"/>
</dbReference>
<keyword evidence="1 3" id="KW-0378">Hydrolase</keyword>
<reference evidence="3 4" key="1">
    <citation type="submission" date="2019-03" db="EMBL/GenBank/DDBJ databases">
        <title>Paracraurococcus aquatilis NE82 genome sequence.</title>
        <authorList>
            <person name="Zhao Y."/>
            <person name="Du Z."/>
        </authorList>
    </citation>
    <scope>NUCLEOTIDE SEQUENCE [LARGE SCALE GENOMIC DNA]</scope>
    <source>
        <strain evidence="3 4">NE82</strain>
    </source>
</reference>
<dbReference type="PANTHER" id="PTHR43283:SF11">
    <property type="entry name" value="BETA-LACTAMASE-RELATED DOMAIN-CONTAINING PROTEIN"/>
    <property type="match status" value="1"/>
</dbReference>
<evidence type="ECO:0000256" key="1">
    <source>
        <dbReference type="ARBA" id="ARBA00022801"/>
    </source>
</evidence>
<dbReference type="RefSeq" id="WP_132283814.1">
    <property type="nucleotide sequence ID" value="NZ_SKBM01000001.1"/>
</dbReference>
<sequence length="370" mass="40091">MPDLAVLPPHPAPLPVTEPAALDLDPAALAAAVAHALMHESPWPRDIRAHLEGGFFEPPPDNAILGPVRPRGGPNGLILRHGRLAARWGDTRQVDMTFSVAKSYLAILAGIAHGDGLIPDLDARVAELVDDGGFEGPHNGAVTWRHLLQNTSEWEGTLFGKSDLIDRGRNLQVEGQGRKGLPRPLQRPGSHWEYNDVRVNRLSLALLRRFGRPLPGVFAERIMQPIGASAEWAWHGYETSWVEVAGRRVQSVSGGGHWGGGVFIHAEDQARIGQLVLQDGVWAGQRLLPEGWVAQCRTPCALNPQYGLLWWLNTGRSRWPAASAESHCFLGAGGNVTWVDPAAGIVAVLRWTDATRLDGFMAAVAAALRS</sequence>
<dbReference type="InterPro" id="IPR012338">
    <property type="entry name" value="Beta-lactam/transpept-like"/>
</dbReference>
<dbReference type="GO" id="GO:0016787">
    <property type="term" value="F:hydrolase activity"/>
    <property type="evidence" value="ECO:0007669"/>
    <property type="project" value="UniProtKB-KW"/>
</dbReference>
<feature type="domain" description="Beta-lactamase-related" evidence="2">
    <location>
        <begin position="96"/>
        <end position="355"/>
    </location>
</feature>
<dbReference type="Proteomes" id="UP000295023">
    <property type="component" value="Unassembled WGS sequence"/>
</dbReference>
<dbReference type="Pfam" id="PF00144">
    <property type="entry name" value="Beta-lactamase"/>
    <property type="match status" value="1"/>
</dbReference>
<dbReference type="InterPro" id="IPR001466">
    <property type="entry name" value="Beta-lactam-related"/>
</dbReference>
<dbReference type="OrthoDB" id="9814204at2"/>
<dbReference type="PANTHER" id="PTHR43283">
    <property type="entry name" value="BETA-LACTAMASE-RELATED"/>
    <property type="match status" value="1"/>
</dbReference>
<evidence type="ECO:0000313" key="4">
    <source>
        <dbReference type="Proteomes" id="UP000295023"/>
    </source>
</evidence>
<name>A0A4R4DUM8_9PROT</name>
<evidence type="ECO:0000259" key="2">
    <source>
        <dbReference type="Pfam" id="PF00144"/>
    </source>
</evidence>
<gene>
    <name evidence="3" type="ORF">EXY23_01570</name>
</gene>
<dbReference type="AlphaFoldDB" id="A0A4R4DUM8"/>
<keyword evidence="4" id="KW-1185">Reference proteome</keyword>
<accession>A0A4R4DUM8</accession>
<dbReference type="InterPro" id="IPR050789">
    <property type="entry name" value="Diverse_Enzym_Activities"/>
</dbReference>
<organism evidence="3 4">
    <name type="scientific">Roseicella aquatilis</name>
    <dbReference type="NCBI Taxonomy" id="2527868"/>
    <lineage>
        <taxon>Bacteria</taxon>
        <taxon>Pseudomonadati</taxon>
        <taxon>Pseudomonadota</taxon>
        <taxon>Alphaproteobacteria</taxon>
        <taxon>Acetobacterales</taxon>
        <taxon>Roseomonadaceae</taxon>
        <taxon>Roseicella</taxon>
    </lineage>
</organism>